<accession>A0A244CTQ1</accession>
<dbReference type="InterPro" id="IPR003033">
    <property type="entry name" value="SCP2_sterol-bd_dom"/>
</dbReference>
<name>A0A244CTQ1_PSEDV</name>
<evidence type="ECO:0000259" key="1">
    <source>
        <dbReference type="Pfam" id="PF02036"/>
    </source>
</evidence>
<protein>
    <recommendedName>
        <fullName evidence="1">SCP2 domain-containing protein</fullName>
    </recommendedName>
</protein>
<comment type="caution">
    <text evidence="2">The sequence shown here is derived from an EMBL/GenBank/DDBJ whole genome shotgun (WGS) entry which is preliminary data.</text>
</comment>
<dbReference type="SUPFAM" id="SSF55718">
    <property type="entry name" value="SCP-like"/>
    <property type="match status" value="1"/>
</dbReference>
<dbReference type="AlphaFoldDB" id="A0A244CTQ1"/>
<keyword evidence="3" id="KW-1185">Reference proteome</keyword>
<dbReference type="InterPro" id="IPR036527">
    <property type="entry name" value="SCP2_sterol-bd_dom_sf"/>
</dbReference>
<dbReference type="Proteomes" id="UP000194841">
    <property type="component" value="Unassembled WGS sequence"/>
</dbReference>
<gene>
    <name evidence="2" type="ORF">B1199_01500</name>
</gene>
<proteinExistence type="predicted"/>
<dbReference type="Gene3D" id="3.30.1050.10">
    <property type="entry name" value="SCP2 sterol-binding domain"/>
    <property type="match status" value="1"/>
</dbReference>
<evidence type="ECO:0000313" key="3">
    <source>
        <dbReference type="Proteomes" id="UP000194841"/>
    </source>
</evidence>
<dbReference type="RefSeq" id="WP_086742369.1">
    <property type="nucleotide sequence ID" value="NZ_MWPV01000001.1"/>
</dbReference>
<feature type="domain" description="SCP2" evidence="1">
    <location>
        <begin position="42"/>
        <end position="147"/>
    </location>
</feature>
<dbReference type="Pfam" id="PF02036">
    <property type="entry name" value="SCP2"/>
    <property type="match status" value="1"/>
</dbReference>
<evidence type="ECO:0000313" key="2">
    <source>
        <dbReference type="EMBL" id="OUL58985.1"/>
    </source>
</evidence>
<dbReference type="EMBL" id="MWPV01000001">
    <property type="protein sequence ID" value="OUL58985.1"/>
    <property type="molecule type" value="Genomic_DNA"/>
</dbReference>
<sequence length="175" mass="20024">MNSLNDIIKHKTRVLFTPKWLQTLTYGTPSSLIKRLIEHHLNHTFKSQINDGELEFLIDKCICIEIKNIPLNLFISLDNSSKKVQVLVLKSNYITQNMTRFDGKLSGSSDSFLQLISGQSDPDTLFFRRQLTIEGDTELCLIFKNWLDTQDPHSSLPKTIYSSLQDYVASAIDNT</sequence>
<dbReference type="OrthoDB" id="5292463at2"/>
<reference evidence="2 3" key="1">
    <citation type="submission" date="2017-02" db="EMBL/GenBank/DDBJ databases">
        <title>Pseudoalteromonas ulvae TC14 Genome.</title>
        <authorList>
            <person name="Molmeret M."/>
        </authorList>
    </citation>
    <scope>NUCLEOTIDE SEQUENCE [LARGE SCALE GENOMIC DNA]</scope>
    <source>
        <strain evidence="2">TC14</strain>
    </source>
</reference>
<organism evidence="2 3">
    <name type="scientific">Pseudoalteromonas ulvae</name>
    <dbReference type="NCBI Taxonomy" id="107327"/>
    <lineage>
        <taxon>Bacteria</taxon>
        <taxon>Pseudomonadati</taxon>
        <taxon>Pseudomonadota</taxon>
        <taxon>Gammaproteobacteria</taxon>
        <taxon>Alteromonadales</taxon>
        <taxon>Pseudoalteromonadaceae</taxon>
        <taxon>Pseudoalteromonas</taxon>
    </lineage>
</organism>